<evidence type="ECO:0000259" key="1">
    <source>
        <dbReference type="Pfam" id="PF01656"/>
    </source>
</evidence>
<reference evidence="2" key="2">
    <citation type="submission" date="2021-04" db="EMBL/GenBank/DDBJ databases">
        <authorList>
            <person name="Gilroy R."/>
        </authorList>
    </citation>
    <scope>NUCLEOTIDE SEQUENCE</scope>
    <source>
        <strain evidence="2">CHK188-5543</strain>
    </source>
</reference>
<dbReference type="Proteomes" id="UP000886800">
    <property type="component" value="Unassembled WGS sequence"/>
</dbReference>
<name>A0A9D1WTS7_9FIRM</name>
<accession>A0A9D1WTS7</accession>
<proteinExistence type="predicted"/>
<gene>
    <name evidence="2" type="ORF">H9736_06575</name>
</gene>
<dbReference type="AlphaFoldDB" id="A0A9D1WTS7"/>
<comment type="caution">
    <text evidence="2">The sequence shown here is derived from an EMBL/GenBank/DDBJ whole genome shotgun (WGS) entry which is preliminary data.</text>
</comment>
<dbReference type="Gene3D" id="3.40.50.300">
    <property type="entry name" value="P-loop containing nucleotide triphosphate hydrolases"/>
    <property type="match status" value="1"/>
</dbReference>
<dbReference type="InterPro" id="IPR002586">
    <property type="entry name" value="CobQ/CobB/MinD/ParA_Nub-bd_dom"/>
</dbReference>
<protein>
    <submittedName>
        <fullName evidence="2">ParA family protein</fullName>
    </submittedName>
</protein>
<dbReference type="InterPro" id="IPR027417">
    <property type="entry name" value="P-loop_NTPase"/>
</dbReference>
<organism evidence="2 3">
    <name type="scientific">Candidatus Anaerotruncus excrementipullorum</name>
    <dbReference type="NCBI Taxonomy" id="2838465"/>
    <lineage>
        <taxon>Bacteria</taxon>
        <taxon>Bacillati</taxon>
        <taxon>Bacillota</taxon>
        <taxon>Clostridia</taxon>
        <taxon>Eubacteriales</taxon>
        <taxon>Oscillospiraceae</taxon>
        <taxon>Anaerotruncus</taxon>
    </lineage>
</organism>
<evidence type="ECO:0000313" key="3">
    <source>
        <dbReference type="Proteomes" id="UP000886800"/>
    </source>
</evidence>
<reference evidence="2" key="1">
    <citation type="journal article" date="2021" name="PeerJ">
        <title>Extensive microbial diversity within the chicken gut microbiome revealed by metagenomics and culture.</title>
        <authorList>
            <person name="Gilroy R."/>
            <person name="Ravi A."/>
            <person name="Getino M."/>
            <person name="Pursley I."/>
            <person name="Horton D.L."/>
            <person name="Alikhan N.F."/>
            <person name="Baker D."/>
            <person name="Gharbi K."/>
            <person name="Hall N."/>
            <person name="Watson M."/>
            <person name="Adriaenssens E.M."/>
            <person name="Foster-Nyarko E."/>
            <person name="Jarju S."/>
            <person name="Secka A."/>
            <person name="Antonio M."/>
            <person name="Oren A."/>
            <person name="Chaudhuri R.R."/>
            <person name="La Ragione R."/>
            <person name="Hildebrand F."/>
            <person name="Pallen M.J."/>
        </authorList>
    </citation>
    <scope>NUCLEOTIDE SEQUENCE</scope>
    <source>
        <strain evidence="2">CHK188-5543</strain>
    </source>
</reference>
<dbReference type="Pfam" id="PF01656">
    <property type="entry name" value="CbiA"/>
    <property type="match status" value="1"/>
</dbReference>
<dbReference type="SUPFAM" id="SSF52540">
    <property type="entry name" value="P-loop containing nucleoside triphosphate hydrolases"/>
    <property type="match status" value="1"/>
</dbReference>
<dbReference type="EMBL" id="DXES01000145">
    <property type="protein sequence ID" value="HIX65900.1"/>
    <property type="molecule type" value="Genomic_DNA"/>
</dbReference>
<feature type="domain" description="CobQ/CobB/MinD/ParA nucleotide binding" evidence="1">
    <location>
        <begin position="15"/>
        <end position="161"/>
    </location>
</feature>
<sequence>MEKCRRIIAVVGHYGSGKTNLAVNLAVDLKAAGKQVVLVDLDIVNPYFRSADFAGLMQEKGIETILPVYARSNLDIPALTAQLDGAIDTGKTLVIDVGGDDAGAAALGRYSRAIQEAGGCDLVCVVNQYRYLTRTAQEADEILEQIQAAAHLPVTGVVNNSNLAYETRAEDIVATLPFAQEVAARHGVPLAFTAVRRDLIGQVRKLDAHREYYPVDIYVKKIWEK</sequence>
<evidence type="ECO:0000313" key="2">
    <source>
        <dbReference type="EMBL" id="HIX65900.1"/>
    </source>
</evidence>